<dbReference type="AlphaFoldDB" id="A0A368DYU4"/>
<proteinExistence type="predicted"/>
<reference evidence="1 2" key="1">
    <citation type="journal article" date="2018" name="Microbiome">
        <title>Fine metagenomic profile of the Mediterranean stratified and mixed water columns revealed by assembly and recruitment.</title>
        <authorList>
            <person name="Haro-Moreno J.M."/>
            <person name="Lopez-Perez M."/>
            <person name="De La Torre J.R."/>
            <person name="Picazo A."/>
            <person name="Camacho A."/>
            <person name="Rodriguez-Valera F."/>
        </authorList>
    </citation>
    <scope>NUCLEOTIDE SEQUENCE [LARGE SCALE GENOMIC DNA]</scope>
    <source>
        <strain evidence="1">MED-G55</strain>
    </source>
</reference>
<dbReference type="EMBL" id="QOQF01000013">
    <property type="protein sequence ID" value="RCL77038.1"/>
    <property type="molecule type" value="Genomic_DNA"/>
</dbReference>
<organism evidence="1 2">
    <name type="scientific">PS1 clade bacterium</name>
    <dbReference type="NCBI Taxonomy" id="2175152"/>
    <lineage>
        <taxon>Bacteria</taxon>
        <taxon>Pseudomonadati</taxon>
        <taxon>Pseudomonadota</taxon>
        <taxon>Alphaproteobacteria</taxon>
        <taxon>PS1 clade</taxon>
    </lineage>
</organism>
<comment type="caution">
    <text evidence="1">The sequence shown here is derived from an EMBL/GenBank/DDBJ whole genome shotgun (WGS) entry which is preliminary data.</text>
</comment>
<accession>A0A368DYU4</accession>
<evidence type="ECO:0000313" key="1">
    <source>
        <dbReference type="EMBL" id="RCL77038.1"/>
    </source>
</evidence>
<evidence type="ECO:0000313" key="2">
    <source>
        <dbReference type="Proteomes" id="UP000252132"/>
    </source>
</evidence>
<name>A0A368DYU4_9PROT</name>
<gene>
    <name evidence="1" type="ORF">DBW69_04310</name>
</gene>
<sequence length="129" mass="14637">MHLPEAQKSHVTLQMLPHPIIHPLIRLHIKGADAPIGVKGDHMQGAGEWIFSLRQIKMEMSGNKIGSDNASDTEILSIANTKLRKRKDRMTEYSASLLWTPKTIEQSIMVPQLELDVFHKKIKSTFPNF</sequence>
<protein>
    <submittedName>
        <fullName evidence="1">Uncharacterized protein</fullName>
    </submittedName>
</protein>
<dbReference type="Proteomes" id="UP000252132">
    <property type="component" value="Unassembled WGS sequence"/>
</dbReference>